<dbReference type="Gene3D" id="2.60.40.10">
    <property type="entry name" value="Immunoglobulins"/>
    <property type="match status" value="2"/>
</dbReference>
<protein>
    <recommendedName>
        <fullName evidence="2">Ig-like domain-containing protein</fullName>
    </recommendedName>
</protein>
<keyword evidence="4" id="KW-1185">Reference proteome</keyword>
<dbReference type="InterPro" id="IPR007110">
    <property type="entry name" value="Ig-like_dom"/>
</dbReference>
<gene>
    <name evidence="3" type="ORF">NMOB1V02_LOCUS2872</name>
</gene>
<dbReference type="SUPFAM" id="SSF48726">
    <property type="entry name" value="Immunoglobulin"/>
    <property type="match status" value="2"/>
</dbReference>
<name>A0A7R9GAC8_9CRUS</name>
<organism evidence="3">
    <name type="scientific">Notodromas monacha</name>
    <dbReference type="NCBI Taxonomy" id="399045"/>
    <lineage>
        <taxon>Eukaryota</taxon>
        <taxon>Metazoa</taxon>
        <taxon>Ecdysozoa</taxon>
        <taxon>Arthropoda</taxon>
        <taxon>Crustacea</taxon>
        <taxon>Oligostraca</taxon>
        <taxon>Ostracoda</taxon>
        <taxon>Podocopa</taxon>
        <taxon>Podocopida</taxon>
        <taxon>Cypridocopina</taxon>
        <taxon>Cypridoidea</taxon>
        <taxon>Cyprididae</taxon>
        <taxon>Notodromas</taxon>
    </lineage>
</organism>
<feature type="compositionally biased region" description="Basic and acidic residues" evidence="1">
    <location>
        <begin position="345"/>
        <end position="386"/>
    </location>
</feature>
<evidence type="ECO:0000256" key="1">
    <source>
        <dbReference type="SAM" id="MobiDB-lite"/>
    </source>
</evidence>
<dbReference type="EMBL" id="OA882388">
    <property type="protein sequence ID" value="CAD7275067.1"/>
    <property type="molecule type" value="Genomic_DNA"/>
</dbReference>
<sequence length="419" mass="46469">MTTSTSITWSKEFPLHSCVVSSSPRRPTHFSDAFLRSADDTNDVQVCFLSTEKKEKDYTEATIKTGMAVAEILGETDRYVNHGSMINLTCVVRDSPIPPEFVYWYHDTEVISFDSKRGGVSMITDKGTTTSSFLLIQGCELMIVAVAEILGETDRYVNHGSMINLTCVVRDSPIPPEFVYWYHDSELRLQARRGQHDHRQGHDNEQFPPDPGNDARNVADSFFCKQVISFDSKRGGVSMITDKGTTTSSFLLIQGAHAGDAGKYTCSPSNSAPVSIRVHVLNGVYQVRAWQHHHAVYATMLPGPAAAAAIPAPPAAPAAGGNRAGNFRQRCQRVINQCPVHEARVLERAPGSDETERGWRERQAPTPELDHDLDPVFPRPDGRLHQQDSQMNGLLMRQPPPAERHPESENTKQQAPRTP</sequence>
<feature type="region of interest" description="Disordered" evidence="1">
    <location>
        <begin position="345"/>
        <end position="419"/>
    </location>
</feature>
<dbReference type="InterPro" id="IPR013783">
    <property type="entry name" value="Ig-like_fold"/>
</dbReference>
<dbReference type="Proteomes" id="UP000678499">
    <property type="component" value="Unassembled WGS sequence"/>
</dbReference>
<dbReference type="PANTHER" id="PTHR23279:SF36">
    <property type="entry name" value="DEFECTIVE PROBOSCIS EXTENSION RESPONSE 9, ISOFORM A"/>
    <property type="match status" value="1"/>
</dbReference>
<dbReference type="EMBL" id="CAJPEX010000351">
    <property type="protein sequence ID" value="CAG0915219.1"/>
    <property type="molecule type" value="Genomic_DNA"/>
</dbReference>
<dbReference type="InterPro" id="IPR003599">
    <property type="entry name" value="Ig_sub"/>
</dbReference>
<evidence type="ECO:0000313" key="3">
    <source>
        <dbReference type="EMBL" id="CAD7275067.1"/>
    </source>
</evidence>
<dbReference type="InterPro" id="IPR036179">
    <property type="entry name" value="Ig-like_dom_sf"/>
</dbReference>
<dbReference type="OrthoDB" id="5969816at2759"/>
<feature type="region of interest" description="Disordered" evidence="1">
    <location>
        <begin position="193"/>
        <end position="212"/>
    </location>
</feature>
<dbReference type="PROSITE" id="PS50835">
    <property type="entry name" value="IG_LIKE"/>
    <property type="match status" value="1"/>
</dbReference>
<evidence type="ECO:0000313" key="4">
    <source>
        <dbReference type="Proteomes" id="UP000678499"/>
    </source>
</evidence>
<evidence type="ECO:0000259" key="2">
    <source>
        <dbReference type="PROSITE" id="PS50835"/>
    </source>
</evidence>
<dbReference type="PANTHER" id="PTHR23279">
    <property type="entry name" value="DEFECTIVE PROBOSCIS EXTENSION RESPONSE DPR -RELATED"/>
    <property type="match status" value="1"/>
</dbReference>
<dbReference type="GO" id="GO:0032589">
    <property type="term" value="C:neuron projection membrane"/>
    <property type="evidence" value="ECO:0007669"/>
    <property type="project" value="TreeGrafter"/>
</dbReference>
<dbReference type="GO" id="GO:0050808">
    <property type="term" value="P:synapse organization"/>
    <property type="evidence" value="ECO:0007669"/>
    <property type="project" value="TreeGrafter"/>
</dbReference>
<accession>A0A7R9GAC8</accession>
<dbReference type="SMART" id="SM00409">
    <property type="entry name" value="IG"/>
    <property type="match status" value="1"/>
</dbReference>
<dbReference type="AlphaFoldDB" id="A0A7R9GAC8"/>
<dbReference type="InterPro" id="IPR037448">
    <property type="entry name" value="Zig-8"/>
</dbReference>
<proteinExistence type="predicted"/>
<reference evidence="3" key="1">
    <citation type="submission" date="2020-11" db="EMBL/GenBank/DDBJ databases">
        <authorList>
            <person name="Tran Van P."/>
        </authorList>
    </citation>
    <scope>NUCLEOTIDE SEQUENCE</scope>
</reference>
<feature type="domain" description="Ig-like" evidence="2">
    <location>
        <begin position="144"/>
        <end position="277"/>
    </location>
</feature>